<comment type="caution">
    <text evidence="6">The sequence shown here is derived from an EMBL/GenBank/DDBJ whole genome shotgun (WGS) entry which is preliminary data.</text>
</comment>
<name>A0A9W6GN82_9FUSO</name>
<dbReference type="InterPro" id="IPR006664">
    <property type="entry name" value="OMP_bac"/>
</dbReference>
<organism evidence="6 7">
    <name type="scientific">Propionigenium maris DSM 9537</name>
    <dbReference type="NCBI Taxonomy" id="1123000"/>
    <lineage>
        <taxon>Bacteria</taxon>
        <taxon>Fusobacteriati</taxon>
        <taxon>Fusobacteriota</taxon>
        <taxon>Fusobacteriia</taxon>
        <taxon>Fusobacteriales</taxon>
        <taxon>Fusobacteriaceae</taxon>
        <taxon>Propionigenium</taxon>
    </lineage>
</organism>
<feature type="domain" description="OmpA-like" evidence="5">
    <location>
        <begin position="98"/>
        <end position="214"/>
    </location>
</feature>
<dbReference type="CDD" id="cd07185">
    <property type="entry name" value="OmpA_C-like"/>
    <property type="match status" value="1"/>
</dbReference>
<reference evidence="6" key="1">
    <citation type="submission" date="2022-12" db="EMBL/GenBank/DDBJ databases">
        <title>Reference genome sequencing for broad-spectrum identification of bacterial and archaeal isolates by mass spectrometry.</title>
        <authorList>
            <person name="Sekiguchi Y."/>
            <person name="Tourlousse D.M."/>
        </authorList>
    </citation>
    <scope>NUCLEOTIDE SEQUENCE</scope>
    <source>
        <strain evidence="6">10succ1</strain>
    </source>
</reference>
<dbReference type="InterPro" id="IPR050330">
    <property type="entry name" value="Bact_OuterMem_StrucFunc"/>
</dbReference>
<dbReference type="PROSITE" id="PS51257">
    <property type="entry name" value="PROKAR_LIPOPROTEIN"/>
    <property type="match status" value="1"/>
</dbReference>
<dbReference type="Proteomes" id="UP001144471">
    <property type="component" value="Unassembled WGS sequence"/>
</dbReference>
<evidence type="ECO:0000256" key="3">
    <source>
        <dbReference type="ARBA" id="ARBA00023237"/>
    </source>
</evidence>
<keyword evidence="6" id="KW-0449">Lipoprotein</keyword>
<dbReference type="PROSITE" id="PS51123">
    <property type="entry name" value="OMPA_2"/>
    <property type="match status" value="1"/>
</dbReference>
<keyword evidence="2 4" id="KW-0472">Membrane</keyword>
<dbReference type="RefSeq" id="WP_281835961.1">
    <property type="nucleotide sequence ID" value="NZ_BSDY01000009.1"/>
</dbReference>
<dbReference type="InterPro" id="IPR006665">
    <property type="entry name" value="OmpA-like"/>
</dbReference>
<dbReference type="InterPro" id="IPR036737">
    <property type="entry name" value="OmpA-like_sf"/>
</dbReference>
<dbReference type="PROSITE" id="PS01068">
    <property type="entry name" value="OMPA_1"/>
    <property type="match status" value="1"/>
</dbReference>
<dbReference type="PRINTS" id="PR01021">
    <property type="entry name" value="OMPADOMAIN"/>
</dbReference>
<proteinExistence type="predicted"/>
<dbReference type="Pfam" id="PF00691">
    <property type="entry name" value="OmpA"/>
    <property type="match status" value="1"/>
</dbReference>
<dbReference type="AlphaFoldDB" id="A0A9W6GN82"/>
<dbReference type="InterPro" id="IPR039567">
    <property type="entry name" value="Gly-zipper"/>
</dbReference>
<protein>
    <submittedName>
        <fullName evidence="6">OmpA family lipoprotein</fullName>
    </submittedName>
</protein>
<dbReference type="Gene3D" id="3.30.1330.60">
    <property type="entry name" value="OmpA-like domain"/>
    <property type="match status" value="1"/>
</dbReference>
<dbReference type="PANTHER" id="PTHR30329:SF21">
    <property type="entry name" value="LIPOPROTEIN YIAD-RELATED"/>
    <property type="match status" value="1"/>
</dbReference>
<dbReference type="EMBL" id="BSDY01000009">
    <property type="protein sequence ID" value="GLI56667.1"/>
    <property type="molecule type" value="Genomic_DNA"/>
</dbReference>
<sequence>MKKIIALSSLMLVLISCRSTDPYTGEEKVSSTTKGAVGGAVAGAVVGQLAGKDTKSTLIGAAAGSAAGAGIGYYFDRQEAALREELARTGVGVRRVGEDRLELIMPGNLTFKSGSSAIAPGSYEVLNSISKVLEEFDETSIAIGGHTDNTGSDNINDALSQERADAVYYYLNGRGVAKARMSSRGYGSAQPIADNSTKDGRAQNRRVEIQIVGN</sequence>
<evidence type="ECO:0000313" key="7">
    <source>
        <dbReference type="Proteomes" id="UP001144471"/>
    </source>
</evidence>
<dbReference type="Pfam" id="PF13488">
    <property type="entry name" value="Gly-zipper_Omp"/>
    <property type="match status" value="1"/>
</dbReference>
<evidence type="ECO:0000256" key="4">
    <source>
        <dbReference type="PROSITE-ProRule" id="PRU00473"/>
    </source>
</evidence>
<dbReference type="PANTHER" id="PTHR30329">
    <property type="entry name" value="STATOR ELEMENT OF FLAGELLAR MOTOR COMPLEX"/>
    <property type="match status" value="1"/>
</dbReference>
<dbReference type="InterPro" id="IPR006690">
    <property type="entry name" value="OMPA-like_CS"/>
</dbReference>
<evidence type="ECO:0000256" key="2">
    <source>
        <dbReference type="ARBA" id="ARBA00023136"/>
    </source>
</evidence>
<evidence type="ECO:0000256" key="1">
    <source>
        <dbReference type="ARBA" id="ARBA00004442"/>
    </source>
</evidence>
<keyword evidence="7" id="KW-1185">Reference proteome</keyword>
<dbReference type="SUPFAM" id="SSF103088">
    <property type="entry name" value="OmpA-like"/>
    <property type="match status" value="1"/>
</dbReference>
<evidence type="ECO:0000259" key="5">
    <source>
        <dbReference type="PROSITE" id="PS51123"/>
    </source>
</evidence>
<accession>A0A9W6GN82</accession>
<comment type="subcellular location">
    <subcellularLocation>
        <location evidence="1">Cell outer membrane</location>
    </subcellularLocation>
</comment>
<evidence type="ECO:0000313" key="6">
    <source>
        <dbReference type="EMBL" id="GLI56667.1"/>
    </source>
</evidence>
<dbReference type="PRINTS" id="PR01023">
    <property type="entry name" value="NAFLGMOTY"/>
</dbReference>
<dbReference type="GO" id="GO:0009279">
    <property type="term" value="C:cell outer membrane"/>
    <property type="evidence" value="ECO:0007669"/>
    <property type="project" value="UniProtKB-SubCell"/>
</dbReference>
<gene>
    <name evidence="6" type="ORF">PM10SUCC1_21810</name>
</gene>
<keyword evidence="3" id="KW-0998">Cell outer membrane</keyword>